<evidence type="ECO:0000256" key="1">
    <source>
        <dbReference type="ARBA" id="ARBA00022490"/>
    </source>
</evidence>
<dbReference type="InterPro" id="IPR004498">
    <property type="entry name" value="Ribosomal_PrmA_MeTrfase"/>
</dbReference>
<keyword evidence="7" id="KW-1185">Reference proteome</keyword>
<keyword evidence="6" id="KW-0689">Ribosomal protein</keyword>
<dbReference type="PIRSF" id="PIRSF000401">
    <property type="entry name" value="RPL11_MTase"/>
    <property type="match status" value="1"/>
</dbReference>
<dbReference type="PANTHER" id="PTHR43648">
    <property type="entry name" value="ELECTRON TRANSFER FLAVOPROTEIN BETA SUBUNIT LYSINE METHYLTRANSFERASE"/>
    <property type="match status" value="1"/>
</dbReference>
<dbReference type="GO" id="GO:0032259">
    <property type="term" value="P:methylation"/>
    <property type="evidence" value="ECO:0007669"/>
    <property type="project" value="UniProtKB-KW"/>
</dbReference>
<comment type="caution">
    <text evidence="6">The sequence shown here is derived from an EMBL/GenBank/DDBJ whole genome shotgun (WGS) entry which is preliminary data.</text>
</comment>
<dbReference type="GO" id="GO:0005840">
    <property type="term" value="C:ribosome"/>
    <property type="evidence" value="ECO:0007669"/>
    <property type="project" value="UniProtKB-KW"/>
</dbReference>
<proteinExistence type="inferred from homology"/>
<comment type="function">
    <text evidence="5">Methylates ribosomal protein L11.</text>
</comment>
<evidence type="ECO:0000313" key="6">
    <source>
        <dbReference type="EMBL" id="MBW4768299.1"/>
    </source>
</evidence>
<keyword evidence="6" id="KW-0687">Ribonucleoprotein</keyword>
<evidence type="ECO:0000256" key="4">
    <source>
        <dbReference type="ARBA" id="ARBA00022691"/>
    </source>
</evidence>
<evidence type="ECO:0000256" key="3">
    <source>
        <dbReference type="ARBA" id="ARBA00022679"/>
    </source>
</evidence>
<comment type="catalytic activity">
    <reaction evidence="5">
        <text>L-lysyl-[protein] + 3 S-adenosyl-L-methionine = N(6),N(6),N(6)-trimethyl-L-lysyl-[protein] + 3 S-adenosyl-L-homocysteine + 3 H(+)</text>
        <dbReference type="Rhea" id="RHEA:54192"/>
        <dbReference type="Rhea" id="RHEA-COMP:9752"/>
        <dbReference type="Rhea" id="RHEA-COMP:13826"/>
        <dbReference type="ChEBI" id="CHEBI:15378"/>
        <dbReference type="ChEBI" id="CHEBI:29969"/>
        <dbReference type="ChEBI" id="CHEBI:57856"/>
        <dbReference type="ChEBI" id="CHEBI:59789"/>
        <dbReference type="ChEBI" id="CHEBI:61961"/>
    </reaction>
</comment>
<keyword evidence="2 5" id="KW-0489">Methyltransferase</keyword>
<dbReference type="EC" id="2.1.1.-" evidence="5"/>
<reference evidence="6 7" key="1">
    <citation type="submission" date="2021-07" db="EMBL/GenBank/DDBJ databases">
        <title>Genomic diversity and antimicrobial resistance of Prevotella spp. isolated from chronic lung disease airways.</title>
        <authorList>
            <person name="Webb K.A."/>
            <person name="Olagoke O.S."/>
            <person name="Baird T."/>
            <person name="Neill J."/>
            <person name="Pham A."/>
            <person name="Wells T.J."/>
            <person name="Ramsay K.A."/>
            <person name="Bell S.C."/>
            <person name="Sarovich D.S."/>
            <person name="Price E.P."/>
        </authorList>
    </citation>
    <scope>NUCLEOTIDE SEQUENCE [LARGE SCALE GENOMIC DNA]</scope>
    <source>
        <strain evidence="6 7">SCHI0011.S.12</strain>
    </source>
</reference>
<accession>A0ABS6Y9R0</accession>
<dbReference type="HAMAP" id="MF_00735">
    <property type="entry name" value="Methyltr_PrmA"/>
    <property type="match status" value="1"/>
</dbReference>
<feature type="binding site" evidence="5">
    <location>
        <position position="140"/>
    </location>
    <ligand>
        <name>S-adenosyl-L-methionine</name>
        <dbReference type="ChEBI" id="CHEBI:59789"/>
    </ligand>
</feature>
<dbReference type="EMBL" id="JAHXCT010000001">
    <property type="protein sequence ID" value="MBW4768299.1"/>
    <property type="molecule type" value="Genomic_DNA"/>
</dbReference>
<keyword evidence="3 5" id="KW-0808">Transferase</keyword>
<sequence length="290" mass="32273">MKYNKTSFTITCSEPLKPAVQELLIDAAGELGYESFDEEDGIINGYIPTMLYSKSALENELLHFPIQEASITFTTTELEEQNWNEEWEKNGFKPININNKIIIYDARNSSDSAIEIVGNDVIKIGIEAKQAFGTGTHETTRLVIAELLNIDLHNKRVLDCGCGTGILSITASKLGAEEIVGYDIDEWSVENSKHNAELNGTENIEILHGDSNSLSHVCGFFDVVIANINRNILLEDIPQFNAVMHDTATLILSGFYLEDVPLLIAKAEEYGFTKAKTTEDNNWACITFTR</sequence>
<evidence type="ECO:0000256" key="2">
    <source>
        <dbReference type="ARBA" id="ARBA00022603"/>
    </source>
</evidence>
<dbReference type="RefSeq" id="WP_219478980.1">
    <property type="nucleotide sequence ID" value="NZ_JAHXCT010000001.1"/>
</dbReference>
<dbReference type="Pfam" id="PF06325">
    <property type="entry name" value="PrmA"/>
    <property type="match status" value="1"/>
</dbReference>
<dbReference type="Proteomes" id="UP000788426">
    <property type="component" value="Unassembled WGS sequence"/>
</dbReference>
<keyword evidence="4 5" id="KW-0949">S-adenosyl-L-methionine</keyword>
<dbReference type="PANTHER" id="PTHR43648:SF1">
    <property type="entry name" value="ELECTRON TRANSFER FLAVOPROTEIN BETA SUBUNIT LYSINE METHYLTRANSFERASE"/>
    <property type="match status" value="1"/>
</dbReference>
<comment type="similarity">
    <text evidence="5">Belongs to the methyltransferase superfamily. PrmA family.</text>
</comment>
<organism evidence="6 7">
    <name type="scientific">Hoylesella nanceiensis</name>
    <dbReference type="NCBI Taxonomy" id="425941"/>
    <lineage>
        <taxon>Bacteria</taxon>
        <taxon>Pseudomonadati</taxon>
        <taxon>Bacteroidota</taxon>
        <taxon>Bacteroidia</taxon>
        <taxon>Bacteroidales</taxon>
        <taxon>Prevotellaceae</taxon>
        <taxon>Hoylesella</taxon>
    </lineage>
</organism>
<feature type="binding site" evidence="5">
    <location>
        <position position="161"/>
    </location>
    <ligand>
        <name>S-adenosyl-L-methionine</name>
        <dbReference type="ChEBI" id="CHEBI:59789"/>
    </ligand>
</feature>
<dbReference type="GO" id="GO:0008168">
    <property type="term" value="F:methyltransferase activity"/>
    <property type="evidence" value="ECO:0007669"/>
    <property type="project" value="UniProtKB-KW"/>
</dbReference>
<dbReference type="CDD" id="cd02440">
    <property type="entry name" value="AdoMet_MTases"/>
    <property type="match status" value="1"/>
</dbReference>
<dbReference type="InterPro" id="IPR050078">
    <property type="entry name" value="Ribosomal_L11_MeTrfase_PrmA"/>
</dbReference>
<comment type="subcellular location">
    <subcellularLocation>
        <location evidence="5">Cytoplasm</location>
    </subcellularLocation>
</comment>
<feature type="binding site" evidence="5">
    <location>
        <position position="227"/>
    </location>
    <ligand>
        <name>S-adenosyl-L-methionine</name>
        <dbReference type="ChEBI" id="CHEBI:59789"/>
    </ligand>
</feature>
<name>A0ABS6Y9R0_9BACT</name>
<keyword evidence="1 5" id="KW-0963">Cytoplasm</keyword>
<evidence type="ECO:0000313" key="7">
    <source>
        <dbReference type="Proteomes" id="UP000788426"/>
    </source>
</evidence>
<dbReference type="NCBIfam" id="NF001785">
    <property type="entry name" value="PRK00517.2-2"/>
    <property type="match status" value="1"/>
</dbReference>
<protein>
    <recommendedName>
        <fullName evidence="5">Ribosomal protein L11 methyltransferase</fullName>
        <shortName evidence="5">L11 Mtase</shortName>
        <ecNumber evidence="5">2.1.1.-</ecNumber>
    </recommendedName>
</protein>
<evidence type="ECO:0000256" key="5">
    <source>
        <dbReference type="HAMAP-Rule" id="MF_00735"/>
    </source>
</evidence>
<feature type="binding site" evidence="5">
    <location>
        <position position="183"/>
    </location>
    <ligand>
        <name>S-adenosyl-L-methionine</name>
        <dbReference type="ChEBI" id="CHEBI:59789"/>
    </ligand>
</feature>
<gene>
    <name evidence="5 6" type="primary">prmA</name>
    <name evidence="6" type="ORF">KZO38_00750</name>
</gene>